<proteinExistence type="predicted"/>
<dbReference type="Proteomes" id="UP000500857">
    <property type="component" value="Chromosome"/>
</dbReference>
<feature type="transmembrane region" description="Helical" evidence="5">
    <location>
        <begin position="203"/>
        <end position="222"/>
    </location>
</feature>
<feature type="transmembrane region" description="Helical" evidence="5">
    <location>
        <begin position="6"/>
        <end position="30"/>
    </location>
</feature>
<keyword evidence="3 5" id="KW-1133">Transmembrane helix</keyword>
<feature type="transmembrane region" description="Helical" evidence="5">
    <location>
        <begin position="135"/>
        <end position="153"/>
    </location>
</feature>
<dbReference type="Pfam" id="PF04932">
    <property type="entry name" value="Wzy_C"/>
    <property type="match status" value="1"/>
</dbReference>
<evidence type="ECO:0000313" key="7">
    <source>
        <dbReference type="EMBL" id="QIZ71557.1"/>
    </source>
</evidence>
<evidence type="ECO:0000256" key="1">
    <source>
        <dbReference type="ARBA" id="ARBA00004141"/>
    </source>
</evidence>
<evidence type="ECO:0000256" key="3">
    <source>
        <dbReference type="ARBA" id="ARBA00022989"/>
    </source>
</evidence>
<dbReference type="KEGG" id="oxy:HCG48_13990"/>
<dbReference type="AlphaFoldDB" id="A0A6H1TZH5"/>
<comment type="subcellular location">
    <subcellularLocation>
        <location evidence="1">Membrane</location>
        <topology evidence="1">Multi-pass membrane protein</topology>
    </subcellularLocation>
</comment>
<accession>A0A6H1TZH5</accession>
<evidence type="ECO:0000256" key="5">
    <source>
        <dbReference type="SAM" id="Phobius"/>
    </source>
</evidence>
<keyword evidence="7" id="KW-0436">Ligase</keyword>
<feature type="transmembrane region" description="Helical" evidence="5">
    <location>
        <begin position="376"/>
        <end position="399"/>
    </location>
</feature>
<dbReference type="PANTHER" id="PTHR37422">
    <property type="entry name" value="TEICHURONIC ACID BIOSYNTHESIS PROTEIN TUAE"/>
    <property type="match status" value="1"/>
</dbReference>
<dbReference type="EMBL" id="CP051167">
    <property type="protein sequence ID" value="QIZ71557.1"/>
    <property type="molecule type" value="Genomic_DNA"/>
</dbReference>
<evidence type="ECO:0000259" key="6">
    <source>
        <dbReference type="Pfam" id="PF04932"/>
    </source>
</evidence>
<feature type="transmembrane region" description="Helical" evidence="5">
    <location>
        <begin position="270"/>
        <end position="293"/>
    </location>
</feature>
<feature type="domain" description="O-antigen ligase-related" evidence="6">
    <location>
        <begin position="235"/>
        <end position="385"/>
    </location>
</feature>
<reference evidence="7 8" key="1">
    <citation type="submission" date="2020-04" db="EMBL/GenBank/DDBJ databases">
        <authorList>
            <person name="Basu S."/>
            <person name="Maruthanayagam V."/>
            <person name="Chakraborty S."/>
            <person name="Pramanik A."/>
            <person name="Mukherjee J."/>
            <person name="Brink B."/>
        </authorList>
    </citation>
    <scope>NUCLEOTIDE SEQUENCE [LARGE SCALE GENOMIC DNA]</scope>
    <source>
        <strain evidence="7 8">AP17</strain>
    </source>
</reference>
<gene>
    <name evidence="7" type="ORF">HCG48_13990</name>
</gene>
<protein>
    <submittedName>
        <fullName evidence="7">O-antigen ligase family protein</fullName>
    </submittedName>
</protein>
<keyword evidence="4 5" id="KW-0472">Membrane</keyword>
<dbReference type="GO" id="GO:0016874">
    <property type="term" value="F:ligase activity"/>
    <property type="evidence" value="ECO:0007669"/>
    <property type="project" value="UniProtKB-KW"/>
</dbReference>
<dbReference type="RefSeq" id="WP_168569709.1">
    <property type="nucleotide sequence ID" value="NZ_CP051167.1"/>
</dbReference>
<feature type="transmembrane region" description="Helical" evidence="5">
    <location>
        <begin position="74"/>
        <end position="92"/>
    </location>
</feature>
<sequence length="475" mass="53450">MKELIAHPAILPLIPLFGIIFLLFVFQLVNRRKSLGYLIEKNALILLIFMICGVTITPFNKFTPLALIEREKTLPSLAAQIVLYLSTVFVLLPRLRFTLQKIIAAFYSIVIFNPGFCALVLLIVLSGFWSATPDYTFKNAGILLGTTIVLIYIAKQYDIQQFAELIRLNNTWIAIPSIYYSLFRKSIGINATKNSWQGILAHPNPLGSLMALNIFLWGVYAARNPKDRKKAFTIIFISLYVLQMAGTAGAKVQLILLTCLLLFVNSIKPLPFQWTFTGIVVFLILAIIGTILVTENLETIVVDGLGKDMTFTGRVPVWNMLFTEHIPKHPWFGFGYHGFWQPWRGLDNPAFNVIVMPSEWRPPHAHNGFVDTIVDLGFFGGLAFAISFITNLIYAVVYLSQKKGSEAALPLIFLTYVVITNLSEGGLIEVSMTWVLYATTTLRLSMEMSYLIKSQKPPKRLVTQPTLEANRMDSL</sequence>
<evidence type="ECO:0000256" key="2">
    <source>
        <dbReference type="ARBA" id="ARBA00022692"/>
    </source>
</evidence>
<keyword evidence="2 5" id="KW-0812">Transmembrane</keyword>
<dbReference type="PANTHER" id="PTHR37422:SF17">
    <property type="entry name" value="O-ANTIGEN LIGASE"/>
    <property type="match status" value="1"/>
</dbReference>
<evidence type="ECO:0000313" key="8">
    <source>
        <dbReference type="Proteomes" id="UP000500857"/>
    </source>
</evidence>
<name>A0A6H1TZH5_9CYAN</name>
<organism evidence="7 8">
    <name type="scientific">Oxynema aestuarii AP17</name>
    <dbReference type="NCBI Taxonomy" id="2064643"/>
    <lineage>
        <taxon>Bacteria</taxon>
        <taxon>Bacillati</taxon>
        <taxon>Cyanobacteriota</taxon>
        <taxon>Cyanophyceae</taxon>
        <taxon>Oscillatoriophycideae</taxon>
        <taxon>Oscillatoriales</taxon>
        <taxon>Oscillatoriaceae</taxon>
        <taxon>Oxynema</taxon>
        <taxon>Oxynema aestuarii</taxon>
    </lineage>
</organism>
<evidence type="ECO:0000256" key="4">
    <source>
        <dbReference type="ARBA" id="ARBA00023136"/>
    </source>
</evidence>
<feature type="transmembrane region" description="Helical" evidence="5">
    <location>
        <begin position="165"/>
        <end position="183"/>
    </location>
</feature>
<feature type="transmembrane region" description="Helical" evidence="5">
    <location>
        <begin position="411"/>
        <end position="438"/>
    </location>
</feature>
<dbReference type="GO" id="GO:0016020">
    <property type="term" value="C:membrane"/>
    <property type="evidence" value="ECO:0007669"/>
    <property type="project" value="UniProtKB-SubCell"/>
</dbReference>
<feature type="transmembrane region" description="Helical" evidence="5">
    <location>
        <begin position="104"/>
        <end position="129"/>
    </location>
</feature>
<feature type="transmembrane region" description="Helical" evidence="5">
    <location>
        <begin position="42"/>
        <end position="62"/>
    </location>
</feature>
<dbReference type="InterPro" id="IPR007016">
    <property type="entry name" value="O-antigen_ligase-rel_domated"/>
</dbReference>
<feature type="transmembrane region" description="Helical" evidence="5">
    <location>
        <begin position="234"/>
        <end position="264"/>
    </location>
</feature>
<dbReference type="InterPro" id="IPR051533">
    <property type="entry name" value="WaaL-like"/>
</dbReference>
<keyword evidence="8" id="KW-1185">Reference proteome</keyword>